<evidence type="ECO:0000313" key="3">
    <source>
        <dbReference type="Proteomes" id="UP000722791"/>
    </source>
</evidence>
<feature type="region of interest" description="Disordered" evidence="1">
    <location>
        <begin position="1"/>
        <end position="48"/>
    </location>
</feature>
<accession>A0A8J4LRU5</accession>
<proteinExistence type="predicted"/>
<feature type="compositionally biased region" description="Low complexity" evidence="1">
    <location>
        <begin position="678"/>
        <end position="692"/>
    </location>
</feature>
<dbReference type="AlphaFoldDB" id="A0A8J4LRU5"/>
<evidence type="ECO:0000256" key="1">
    <source>
        <dbReference type="SAM" id="MobiDB-lite"/>
    </source>
</evidence>
<comment type="caution">
    <text evidence="2">The sequence shown here is derived from an EMBL/GenBank/DDBJ whole genome shotgun (WGS) entry which is preliminary data.</text>
</comment>
<feature type="compositionally biased region" description="Low complexity" evidence="1">
    <location>
        <begin position="1"/>
        <end position="22"/>
    </location>
</feature>
<feature type="non-terminal residue" evidence="2">
    <location>
        <position position="1"/>
    </location>
</feature>
<gene>
    <name evidence="2" type="ORF">Vretimale_11242</name>
</gene>
<sequence>AAATAVQATAAPSPSSASDAPAHITASGVEGGGGGGGRGGGDVEAPWNEEPLHGVTAVQALGLGLDLLRVSGAGVYGCGGLNQAESLAAFGGVLLLRRPAAAAAAHNSVTSPPPARAPSAASPLQLKAGPSAGGIMGVGSEGPMGKSWELLRLMSEGEAPCAGHSVVLQLLGPLVSLTHGSSARCAAARAALVDVLLRVLRWGHSAAQRRRLMLQALALWGPHLRPLLLRLSRIASPSPALYTAVPRLAAAVDAPLGLVVPVAPAATETKVVCNLAFGRTNSQSTMPYHGSRTGRVSTPIHSAHGPPHAAGIPAHLGQRTPPWGSGAAAAAGSGSAAGSAAGAIAAQVISPTRHFTSVSGLRTAVPAAPNPGRGRRGSRLAAGLSSPLPMQAPRGVGFQGGGDVDAGPATAAAAAAAVIGCTPDADTECAPHVNSVPLEALCELLEGMMERLADCEVVRHLHATGWLRALCHGANCTDIAVRESCLRSLTFAARVVGSLSAAASGSVLGPTRPLAPLLAELEGNTELRSQLSALDPAAATVLLARRPEALPPRVPDSGVMPCLLAAAGTRPKSLIRASNGEAGSGAPHVVDGGVGASGPAAAERLRPPSASPAAEMAAVGNGGGAAVGSLQLPADIELVLPAPLPEEKQRQSARRGRRRGASTSAGTRAGGRARKGTRAATRAAAADAEGTDALPTAAVEEAEVEGGGGVPAAAAVAASRRTRPRKSAATRRIRATAAVVDGGAATPLREPGVDAPATLAAMPPPPPAVVAAGPGPLASPLPKRRRISEAAGSEGCEHPCSVGTTAPAAAAAAAAGVPTDAQQPARPCTTLFPSASGPSPCTIASKAVLQVLSDVGGASGSATFGSSIFTGAAAAAAAGCTNESVIAAPASAGRLAQLTSAPLELQLTEQEQNLAAAVRNACMALESALTVRRHDLAALHTAEQAAAAAAAAAATMAAAAAAAVAAEPQVAAVAAEDA</sequence>
<feature type="non-terminal residue" evidence="2">
    <location>
        <position position="978"/>
    </location>
</feature>
<reference evidence="2" key="1">
    <citation type="journal article" date="2021" name="Proc. Natl. Acad. Sci. U.S.A.">
        <title>Three genomes in the algal genus Volvox reveal the fate of a haploid sex-determining region after a transition to homothallism.</title>
        <authorList>
            <person name="Yamamoto K."/>
            <person name="Hamaji T."/>
            <person name="Kawai-Toyooka H."/>
            <person name="Matsuzaki R."/>
            <person name="Takahashi F."/>
            <person name="Nishimura Y."/>
            <person name="Kawachi M."/>
            <person name="Noguchi H."/>
            <person name="Minakuchi Y."/>
            <person name="Umen J.G."/>
            <person name="Toyoda A."/>
            <person name="Nozaki H."/>
        </authorList>
    </citation>
    <scope>NUCLEOTIDE SEQUENCE</scope>
    <source>
        <strain evidence="2">NIES-3785</strain>
    </source>
</reference>
<dbReference type="Proteomes" id="UP000722791">
    <property type="component" value="Unassembled WGS sequence"/>
</dbReference>
<organism evidence="2 3">
    <name type="scientific">Volvox reticuliferus</name>
    <dbReference type="NCBI Taxonomy" id="1737510"/>
    <lineage>
        <taxon>Eukaryota</taxon>
        <taxon>Viridiplantae</taxon>
        <taxon>Chlorophyta</taxon>
        <taxon>core chlorophytes</taxon>
        <taxon>Chlorophyceae</taxon>
        <taxon>CS clade</taxon>
        <taxon>Chlamydomonadales</taxon>
        <taxon>Volvocaceae</taxon>
        <taxon>Volvox</taxon>
    </lineage>
</organism>
<feature type="compositionally biased region" description="Gly residues" evidence="1">
    <location>
        <begin position="29"/>
        <end position="42"/>
    </location>
</feature>
<feature type="region of interest" description="Disordered" evidence="1">
    <location>
        <begin position="641"/>
        <end position="692"/>
    </location>
</feature>
<dbReference type="EMBL" id="BNCQ01000023">
    <property type="protein sequence ID" value="GIM07035.1"/>
    <property type="molecule type" value="Genomic_DNA"/>
</dbReference>
<feature type="compositionally biased region" description="Basic residues" evidence="1">
    <location>
        <begin position="651"/>
        <end position="660"/>
    </location>
</feature>
<protein>
    <submittedName>
        <fullName evidence="2">Uncharacterized protein</fullName>
    </submittedName>
</protein>
<evidence type="ECO:0000313" key="2">
    <source>
        <dbReference type="EMBL" id="GIM07035.1"/>
    </source>
</evidence>
<name>A0A8J4LRU5_9CHLO</name>